<keyword evidence="2" id="KW-1185">Reference proteome</keyword>
<sequence>MTKHGKVIWFPGVQAPEYEYIRMAGHAYQLRPGSMAERVLKWITVAVDGE</sequence>
<evidence type="ECO:0000313" key="1">
    <source>
        <dbReference type="EMBL" id="NMP23037.1"/>
    </source>
</evidence>
<name>A0A7Y0L492_9FIRM</name>
<dbReference type="RefSeq" id="WP_169099936.1">
    <property type="nucleotide sequence ID" value="NZ_JABBVZ010000038.1"/>
</dbReference>
<organism evidence="1 2">
    <name type="scientific">Sulfobacillus harzensis</name>
    <dbReference type="NCBI Taxonomy" id="2729629"/>
    <lineage>
        <taxon>Bacteria</taxon>
        <taxon>Bacillati</taxon>
        <taxon>Bacillota</taxon>
        <taxon>Clostridia</taxon>
        <taxon>Eubacteriales</taxon>
        <taxon>Clostridiales Family XVII. Incertae Sedis</taxon>
        <taxon>Sulfobacillus</taxon>
    </lineage>
</organism>
<dbReference type="Proteomes" id="UP000533476">
    <property type="component" value="Unassembled WGS sequence"/>
</dbReference>
<reference evidence="1 2" key="1">
    <citation type="submission" date="2020-04" db="EMBL/GenBank/DDBJ databases">
        <authorList>
            <person name="Zhang R."/>
            <person name="Schippers A."/>
        </authorList>
    </citation>
    <scope>NUCLEOTIDE SEQUENCE [LARGE SCALE GENOMIC DNA]</scope>
    <source>
        <strain evidence="1 2">DSM 109850</strain>
    </source>
</reference>
<dbReference type="EMBL" id="JABBVZ010000038">
    <property type="protein sequence ID" value="NMP23037.1"/>
    <property type="molecule type" value="Genomic_DNA"/>
</dbReference>
<dbReference type="AlphaFoldDB" id="A0A7Y0L492"/>
<evidence type="ECO:0000313" key="2">
    <source>
        <dbReference type="Proteomes" id="UP000533476"/>
    </source>
</evidence>
<accession>A0A7Y0L492</accession>
<proteinExistence type="predicted"/>
<comment type="caution">
    <text evidence="1">The sequence shown here is derived from an EMBL/GenBank/DDBJ whole genome shotgun (WGS) entry which is preliminary data.</text>
</comment>
<protein>
    <submittedName>
        <fullName evidence="1">Uncharacterized protein</fullName>
    </submittedName>
</protein>
<gene>
    <name evidence="1" type="ORF">HIJ39_11860</name>
</gene>